<evidence type="ECO:0000313" key="10">
    <source>
        <dbReference type="Proteomes" id="UP000077521"/>
    </source>
</evidence>
<dbReference type="GO" id="GO:0009378">
    <property type="term" value="F:four-way junction helicase activity"/>
    <property type="evidence" value="ECO:0007669"/>
    <property type="project" value="TreeGrafter"/>
</dbReference>
<dbReference type="PROSITE" id="PS51192">
    <property type="entry name" value="HELICASE_ATP_BIND_1"/>
    <property type="match status" value="1"/>
</dbReference>
<protein>
    <recommendedName>
        <fullName evidence="7">DNA 3'-5' helicase</fullName>
        <ecNumber evidence="7">5.6.2.4</ecNumber>
    </recommendedName>
</protein>
<proteinExistence type="inferred from homology"/>
<evidence type="ECO:0000256" key="4">
    <source>
        <dbReference type="ARBA" id="ARBA00023125"/>
    </source>
</evidence>
<dbReference type="GO" id="GO:0005694">
    <property type="term" value="C:chromosome"/>
    <property type="evidence" value="ECO:0007669"/>
    <property type="project" value="TreeGrafter"/>
</dbReference>
<comment type="similarity">
    <text evidence="1">Belongs to the helicase family. RecQ subfamily.</text>
</comment>
<dbReference type="GO" id="GO:0043138">
    <property type="term" value="F:3'-5' DNA helicase activity"/>
    <property type="evidence" value="ECO:0007669"/>
    <property type="project" value="UniProtKB-EC"/>
</dbReference>
<dbReference type="EC" id="5.6.2.4" evidence="7"/>
<comment type="catalytic activity">
    <reaction evidence="6">
        <text>Couples ATP hydrolysis with the unwinding of duplex DNA by translocating in the 3'-5' direction.</text>
        <dbReference type="EC" id="5.6.2.4"/>
    </reaction>
</comment>
<evidence type="ECO:0000256" key="2">
    <source>
        <dbReference type="ARBA" id="ARBA00022741"/>
    </source>
</evidence>
<dbReference type="InterPro" id="IPR027417">
    <property type="entry name" value="P-loop_NTPase"/>
</dbReference>
<dbReference type="GO" id="GO:0003677">
    <property type="term" value="F:DNA binding"/>
    <property type="evidence" value="ECO:0007669"/>
    <property type="project" value="UniProtKB-KW"/>
</dbReference>
<dbReference type="Gene3D" id="3.40.50.300">
    <property type="entry name" value="P-loop containing nucleotide triphosphate hydrolases"/>
    <property type="match status" value="2"/>
</dbReference>
<evidence type="ECO:0000256" key="7">
    <source>
        <dbReference type="ARBA" id="ARBA00034808"/>
    </source>
</evidence>
<accession>A0A177TI48</accession>
<reference evidence="9" key="2">
    <citation type="journal article" date="2019" name="IMA Fungus">
        <title>Genome sequencing and comparison of five Tilletia species to identify candidate genes for the detection of regulated species infecting wheat.</title>
        <authorList>
            <person name="Nguyen H.D.T."/>
            <person name="Sultana T."/>
            <person name="Kesanakurti P."/>
            <person name="Hambleton S."/>
        </authorList>
    </citation>
    <scope>NUCLEOTIDE SEQUENCE</scope>
    <source>
        <strain evidence="9">DAOMC 236416</strain>
    </source>
</reference>
<dbReference type="GO" id="GO:0000724">
    <property type="term" value="P:double-strand break repair via homologous recombination"/>
    <property type="evidence" value="ECO:0007669"/>
    <property type="project" value="TreeGrafter"/>
</dbReference>
<reference evidence="9" key="1">
    <citation type="submission" date="2016-04" db="EMBL/GenBank/DDBJ databases">
        <authorList>
            <person name="Nguyen H.D."/>
            <person name="Samba Siva P."/>
            <person name="Cullis J."/>
            <person name="Levesque C.A."/>
            <person name="Hambleton S."/>
        </authorList>
    </citation>
    <scope>NUCLEOTIDE SEQUENCE</scope>
    <source>
        <strain evidence="9">DAOMC 236416</strain>
    </source>
</reference>
<dbReference type="InterPro" id="IPR001650">
    <property type="entry name" value="Helicase_C-like"/>
</dbReference>
<dbReference type="Pfam" id="PF00270">
    <property type="entry name" value="DEAD"/>
    <property type="match status" value="1"/>
</dbReference>
<feature type="compositionally biased region" description="Polar residues" evidence="8">
    <location>
        <begin position="1"/>
        <end position="10"/>
    </location>
</feature>
<keyword evidence="10" id="KW-1185">Reference proteome</keyword>
<dbReference type="Pfam" id="PF00271">
    <property type="entry name" value="Helicase_C"/>
    <property type="match status" value="1"/>
</dbReference>
<dbReference type="PANTHER" id="PTHR13710">
    <property type="entry name" value="DNA HELICASE RECQ FAMILY MEMBER"/>
    <property type="match status" value="1"/>
</dbReference>
<gene>
    <name evidence="9" type="ORF">A4X13_0g6161</name>
</gene>
<dbReference type="InterPro" id="IPR011545">
    <property type="entry name" value="DEAD/DEAH_box_helicase_dom"/>
</dbReference>
<evidence type="ECO:0000256" key="8">
    <source>
        <dbReference type="SAM" id="MobiDB-lite"/>
    </source>
</evidence>
<dbReference type="Proteomes" id="UP000077521">
    <property type="component" value="Unassembled WGS sequence"/>
</dbReference>
<evidence type="ECO:0000256" key="1">
    <source>
        <dbReference type="ARBA" id="ARBA00005446"/>
    </source>
</evidence>
<dbReference type="AlphaFoldDB" id="A0A177TI48"/>
<dbReference type="SMART" id="SM00490">
    <property type="entry name" value="HELICc"/>
    <property type="match status" value="1"/>
</dbReference>
<dbReference type="EMBL" id="LWDF02000554">
    <property type="protein sequence ID" value="KAE8244936.1"/>
    <property type="molecule type" value="Genomic_DNA"/>
</dbReference>
<dbReference type="GO" id="GO:0005737">
    <property type="term" value="C:cytoplasm"/>
    <property type="evidence" value="ECO:0007669"/>
    <property type="project" value="TreeGrafter"/>
</dbReference>
<dbReference type="SMART" id="SM00487">
    <property type="entry name" value="DEXDc"/>
    <property type="match status" value="1"/>
</dbReference>
<keyword evidence="3" id="KW-0067">ATP-binding</keyword>
<sequence>MAPLNDISNTSRRRSRVADASVDNGQQNSKRRRSQRLSQGDQTQTPAQTGDPSSSTGSILPKVPRFLLSMNAAEQERSLTSLIRNHRNSPSLQPTPWQLEAALRVLNGWDGVVGAATGAGKTLPIEMIALATPGKVTVVVCALISLEADHARKFAGTSIRAVSMSRVTTGPIPMTQSDGGVDQNQTLRAKQTTLQADRRQHIFNELIHNKPHLVFASPEALISNPTVQEVIKNDAFRSRLQCIVVDEAHIVDTWGLTPSARTGLPFRPLFSKVQTIRARLGSHLPLLALSATLPPTTTKAILPILEFGFKNTFAIDVGVNRPNIFYHVLPLQHTETTFRDILELFDCTSAERSNVPKTLLYVKTRATAYAVAELLDQHFAKGGLEGMVLPFTSLTTASSKDSILGVLFRPGGKLRVLVSTEAGGLGIDLRDIDRVVQHLLPNTTLEIAQHVGRAVRDKSLVGQALILAPSRICLRPGHNSASQSTIKLRQGLDTGIRAITGGQQCIRKALVRSSRLDVSQLPAQFPSFQKVEGGLNDIVFRSTVAEDSAPQHQHQLATVSYAEDEEASPPGCCSTCSPLTTEQLFPAFFGHATSSLEPDPAATANICQTRVPSAHQGFLPIQQRLGEALLKLLQSVHRLNIFPRYLPPGTALPDRLIVRLISQAGRFLVDFRHSGDDLLIEPASVNRLLGGLAVLLPHQMMDPLAQTMTTWARECVQVYPDVLNHISTSGAYLSHPAPRPRVQ</sequence>
<dbReference type="GO" id="GO:0005524">
    <property type="term" value="F:ATP binding"/>
    <property type="evidence" value="ECO:0007669"/>
    <property type="project" value="UniProtKB-KW"/>
</dbReference>
<keyword evidence="5" id="KW-0413">Isomerase</keyword>
<keyword evidence="4" id="KW-0238">DNA-binding</keyword>
<evidence type="ECO:0000256" key="3">
    <source>
        <dbReference type="ARBA" id="ARBA00022840"/>
    </source>
</evidence>
<feature type="region of interest" description="Disordered" evidence="8">
    <location>
        <begin position="1"/>
        <end position="60"/>
    </location>
</feature>
<keyword evidence="2" id="KW-0547">Nucleotide-binding</keyword>
<evidence type="ECO:0000256" key="5">
    <source>
        <dbReference type="ARBA" id="ARBA00023235"/>
    </source>
</evidence>
<dbReference type="InterPro" id="IPR014001">
    <property type="entry name" value="Helicase_ATP-bd"/>
</dbReference>
<dbReference type="SUPFAM" id="SSF52540">
    <property type="entry name" value="P-loop containing nucleoside triphosphate hydrolases"/>
    <property type="match status" value="1"/>
</dbReference>
<dbReference type="PROSITE" id="PS51194">
    <property type="entry name" value="HELICASE_CTER"/>
    <property type="match status" value="1"/>
</dbReference>
<organism evidence="9 10">
    <name type="scientific">Tilletia indica</name>
    <dbReference type="NCBI Taxonomy" id="43049"/>
    <lineage>
        <taxon>Eukaryota</taxon>
        <taxon>Fungi</taxon>
        <taxon>Dikarya</taxon>
        <taxon>Basidiomycota</taxon>
        <taxon>Ustilaginomycotina</taxon>
        <taxon>Exobasidiomycetes</taxon>
        <taxon>Tilletiales</taxon>
        <taxon>Tilletiaceae</taxon>
        <taxon>Tilletia</taxon>
    </lineage>
</organism>
<evidence type="ECO:0000256" key="6">
    <source>
        <dbReference type="ARBA" id="ARBA00034617"/>
    </source>
</evidence>
<name>A0A177TI48_9BASI</name>
<comment type="caution">
    <text evidence="9">The sequence shown here is derived from an EMBL/GenBank/DDBJ whole genome shotgun (WGS) entry which is preliminary data.</text>
</comment>
<evidence type="ECO:0000313" key="9">
    <source>
        <dbReference type="EMBL" id="KAE8244936.1"/>
    </source>
</evidence>
<feature type="compositionally biased region" description="Polar residues" evidence="8">
    <location>
        <begin position="36"/>
        <end position="58"/>
    </location>
</feature>
<dbReference type="PANTHER" id="PTHR13710:SF105">
    <property type="entry name" value="ATP-DEPENDENT DNA HELICASE Q1"/>
    <property type="match status" value="1"/>
</dbReference>